<comment type="caution">
    <text evidence="2">The sequence shown here is derived from an EMBL/GenBank/DDBJ whole genome shotgun (WGS) entry which is preliminary data.</text>
</comment>
<dbReference type="PANTHER" id="PTHR36848">
    <property type="entry name" value="DNA-BINDING PROTEIN (PUTATIVE SECRETED PROTEIN)-RELATED"/>
    <property type="match status" value="1"/>
</dbReference>
<gene>
    <name evidence="2" type="ORF">IPZ78_01655</name>
</gene>
<dbReference type="SUPFAM" id="SSF49785">
    <property type="entry name" value="Galactose-binding domain-like"/>
    <property type="match status" value="1"/>
</dbReference>
<feature type="signal peptide" evidence="1">
    <location>
        <begin position="1"/>
        <end position="22"/>
    </location>
</feature>
<keyword evidence="3" id="KW-1185">Reference proteome</keyword>
<dbReference type="RefSeq" id="WP_225551189.1">
    <property type="nucleotide sequence ID" value="NZ_JADEYP010000002.1"/>
</dbReference>
<accession>A0ABS7Z2N5</accession>
<dbReference type="InterPro" id="IPR008979">
    <property type="entry name" value="Galactose-bd-like_sf"/>
</dbReference>
<keyword evidence="2" id="KW-0378">Hydrolase</keyword>
<dbReference type="NCBIfam" id="NF045579">
    <property type="entry name" value="rhamnoside_JR"/>
    <property type="match status" value="1"/>
</dbReference>
<evidence type="ECO:0000313" key="2">
    <source>
        <dbReference type="EMBL" id="MCA5003852.1"/>
    </source>
</evidence>
<protein>
    <submittedName>
        <fullName evidence="2">Glycoside hydrolase</fullName>
    </submittedName>
</protein>
<dbReference type="InterPro" id="IPR053161">
    <property type="entry name" value="Ulvan_degrading_GH"/>
</dbReference>
<name>A0ABS7Z2N5_9SPHI</name>
<dbReference type="EMBL" id="JADEYP010000002">
    <property type="protein sequence ID" value="MCA5003852.1"/>
    <property type="molecule type" value="Genomic_DNA"/>
</dbReference>
<evidence type="ECO:0000256" key="1">
    <source>
        <dbReference type="SAM" id="SignalP"/>
    </source>
</evidence>
<dbReference type="PANTHER" id="PTHR36848:SF2">
    <property type="entry name" value="SECRETED PROTEIN"/>
    <property type="match status" value="1"/>
</dbReference>
<dbReference type="Proteomes" id="UP001165302">
    <property type="component" value="Unassembled WGS sequence"/>
</dbReference>
<evidence type="ECO:0000313" key="3">
    <source>
        <dbReference type="Proteomes" id="UP001165302"/>
    </source>
</evidence>
<keyword evidence="1" id="KW-0732">Signal</keyword>
<reference evidence="2" key="1">
    <citation type="submission" date="2020-10" db="EMBL/GenBank/DDBJ databases">
        <authorList>
            <person name="Lu T."/>
            <person name="Wang Q."/>
            <person name="Han X."/>
        </authorList>
    </citation>
    <scope>NUCLEOTIDE SEQUENCE</scope>
    <source>
        <strain evidence="2">WQ 366</strain>
    </source>
</reference>
<sequence>MLKKNIFLLLLCSGLSTFQAFSQDFWPQVTKEMKPWTRWWWMGSAVDKPNLERELQLIEKAGFGGVEVTPIYGAKGFEKRYISFLSDKWMDMLKVTTDQSAKLGIGVDMNLGTGWPFGGPQVDQQFTATKLFLDEVDLKKGEKLTFPLRVSDKKQTLSNLQALRAFSSKGEEINLDQYLSAQTGEWLAPEDVKVYALFTGRTRQLVKRAAPGGEGFTLDHLGKESSQRYFDHFAGVFRGRDLNIRSFFNDSYEVYGANWTDSFLSKFAKIKGYKLEDHLLDFSGKGTDKNRESRIKSDYREVVSLILKENFLQPFTVFSNNHKALSRNQAHGSPGNLIDLYASTDIAECETFGSSSFNIPGLRRDTQDIRNVDPDPMMFKFASSATHLSGKKYTSSETFTWLTEHFKTALSQAKPEVEQLFLSGVNHVFYHGTTFTPQDVAYPGWLFYASTNFTTSNSFWDHLPGLNSYVTRVQSILQSGKADNELLIYWPIYDVWHDTKSAFKTLGVHHVDDWLHPTSFYKQSVRLQRQGYSFDFVSDAFIQKTNVLNNKLLVSAESNPYKAIYVPETKYFSLATFKKLLELANNGATIIFESLPTDVEGYQNYDARKKELLDQIALLKFKSDLDNQYTKYGKGKVYLTKDVTSALETENLFAERLARSGLKYVRRAVGEDVYYYLVNHGNKTVDQKFQLNNVRKHYSLMDPQTGKVFDLPVDDDMIRLQIPAGYAWIVLASNQKSTKNSYSYINALQEENVFDNPWKLSFIKGGPKIPKATTLNKLSYWTALNTAEVSTFSGIGAYETTISLDKKGDKSYLLQLGDVGESARVIVNGVDAGVLWANPYQVEIGDLLKTGQNTVRIEVANLMANRMRDLDKNKVKWKNYHEINFVNINYKEFDASEWKVMDSGLNGPVKLFSY</sequence>
<proteinExistence type="predicted"/>
<feature type="chain" id="PRO_5045797218" evidence="1">
    <location>
        <begin position="23"/>
        <end position="914"/>
    </location>
</feature>
<dbReference type="Pfam" id="PF17132">
    <property type="entry name" value="Glyco_hydro_106"/>
    <property type="match status" value="2"/>
</dbReference>
<organism evidence="2 3">
    <name type="scientific">Sphingobacterium bovistauri</name>
    <dbReference type="NCBI Taxonomy" id="2781959"/>
    <lineage>
        <taxon>Bacteria</taxon>
        <taxon>Pseudomonadati</taxon>
        <taxon>Bacteroidota</taxon>
        <taxon>Sphingobacteriia</taxon>
        <taxon>Sphingobacteriales</taxon>
        <taxon>Sphingobacteriaceae</taxon>
        <taxon>Sphingobacterium</taxon>
    </lineage>
</organism>
<dbReference type="Gene3D" id="2.60.120.260">
    <property type="entry name" value="Galactose-binding domain-like"/>
    <property type="match status" value="1"/>
</dbReference>
<dbReference type="GO" id="GO:0016787">
    <property type="term" value="F:hydrolase activity"/>
    <property type="evidence" value="ECO:0007669"/>
    <property type="project" value="UniProtKB-KW"/>
</dbReference>